<keyword evidence="2" id="KW-1185">Reference proteome</keyword>
<dbReference type="Gene3D" id="3.50.50.60">
    <property type="entry name" value="FAD/NAD(P)-binding domain"/>
    <property type="match status" value="2"/>
</dbReference>
<protein>
    <submittedName>
        <fullName evidence="1">Dehydrogenase (Flavoprotein)</fullName>
    </submittedName>
</protein>
<proteinExistence type="predicted"/>
<sequence length="386" mass="42125">MMAPVPDHSAGSDDQIEIVGAGPAGLVCAIVLAKANRRVTVREWHKDVGHRFHDDFQGLENWTDAQDVLDELAAVGIAADFDHRGITEGVVFDSRATAHRVHDSKPLFYLFRRGNAVGTLDRALLDQAQAAGVEVRFNDRVTATAGNMILAGGPRRADIIAVGYVFNTAMTDGAWLAFGPELAPKGYAYLLVNEGRGTVASCIFTGFRDQAKHLAATVSYFERHAGLQMQNARGFGGFGNVRLPRTAMQGGKPVIGEHAGFQDALAGFGLRYAMRTGRLAAESLIHGTDYTEAWRQSLEPGLSAGVVNRFMFNHTGTRGLDYLIGKLDANDTRSILASAYRLSFSKRFVLPLSRFRYREPLKDRSCDHVDCDCVWCQHGLHDVSGA</sequence>
<dbReference type="RefSeq" id="WP_149789468.1">
    <property type="nucleotide sequence ID" value="NZ_FNIO01000010.1"/>
</dbReference>
<organism evidence="1 2">
    <name type="scientific">Lutimaribacter pacificus</name>
    <dbReference type="NCBI Taxonomy" id="391948"/>
    <lineage>
        <taxon>Bacteria</taxon>
        <taxon>Pseudomonadati</taxon>
        <taxon>Pseudomonadota</taxon>
        <taxon>Alphaproteobacteria</taxon>
        <taxon>Rhodobacterales</taxon>
        <taxon>Roseobacteraceae</taxon>
        <taxon>Lutimaribacter</taxon>
    </lineage>
</organism>
<dbReference type="InterPro" id="IPR050407">
    <property type="entry name" value="Geranylgeranyl_reductase"/>
</dbReference>
<reference evidence="1 2" key="1">
    <citation type="submission" date="2016-11" db="EMBL/GenBank/DDBJ databases">
        <authorList>
            <person name="Varghese N."/>
            <person name="Submissions S."/>
        </authorList>
    </citation>
    <scope>NUCLEOTIDE SEQUENCE [LARGE SCALE GENOMIC DNA]</scope>
    <source>
        <strain evidence="1 2">DSM 29620</strain>
    </source>
</reference>
<dbReference type="InterPro" id="IPR036188">
    <property type="entry name" value="FAD/NAD-bd_sf"/>
</dbReference>
<dbReference type="Proteomes" id="UP000324252">
    <property type="component" value="Unassembled WGS sequence"/>
</dbReference>
<evidence type="ECO:0000313" key="2">
    <source>
        <dbReference type="Proteomes" id="UP000324252"/>
    </source>
</evidence>
<dbReference type="PANTHER" id="PTHR42685:SF18">
    <property type="entry name" value="DIGERANYLGERANYLGLYCEROPHOSPHOLIPID REDUCTASE"/>
    <property type="match status" value="1"/>
</dbReference>
<dbReference type="SUPFAM" id="SSF51905">
    <property type="entry name" value="FAD/NAD(P)-binding domain"/>
    <property type="match status" value="1"/>
</dbReference>
<dbReference type="OrthoDB" id="7799889at2"/>
<evidence type="ECO:0000313" key="1">
    <source>
        <dbReference type="EMBL" id="SHK92580.1"/>
    </source>
</evidence>
<dbReference type="PANTHER" id="PTHR42685">
    <property type="entry name" value="GERANYLGERANYL DIPHOSPHATE REDUCTASE"/>
    <property type="match status" value="1"/>
</dbReference>
<dbReference type="EMBL" id="FQZZ01000013">
    <property type="protein sequence ID" value="SHK92580.1"/>
    <property type="molecule type" value="Genomic_DNA"/>
</dbReference>
<gene>
    <name evidence="1" type="ORF">SAMN05444142_11342</name>
</gene>
<dbReference type="AlphaFoldDB" id="A0A1H0MJR5"/>
<name>A0A1H0MJR5_9RHOB</name>
<dbReference type="Pfam" id="PF13450">
    <property type="entry name" value="NAD_binding_8"/>
    <property type="match status" value="1"/>
</dbReference>
<dbReference type="PRINTS" id="PR00419">
    <property type="entry name" value="ADXRDTASE"/>
</dbReference>
<accession>A0A1H0MJR5</accession>